<organism evidence="2 3">
    <name type="scientific">Spinacia oleracea</name>
    <name type="common">Spinach</name>
    <dbReference type="NCBI Taxonomy" id="3562"/>
    <lineage>
        <taxon>Eukaryota</taxon>
        <taxon>Viridiplantae</taxon>
        <taxon>Streptophyta</taxon>
        <taxon>Embryophyta</taxon>
        <taxon>Tracheophyta</taxon>
        <taxon>Spermatophyta</taxon>
        <taxon>Magnoliopsida</taxon>
        <taxon>eudicotyledons</taxon>
        <taxon>Gunneridae</taxon>
        <taxon>Pentapetalae</taxon>
        <taxon>Caryophyllales</taxon>
        <taxon>Chenopodiaceae</taxon>
        <taxon>Chenopodioideae</taxon>
        <taxon>Anserineae</taxon>
        <taxon>Spinacia</taxon>
    </lineage>
</organism>
<dbReference type="Pfam" id="PF13966">
    <property type="entry name" value="zf-RVT"/>
    <property type="match status" value="1"/>
</dbReference>
<dbReference type="PANTHER" id="PTHR33116:SF84">
    <property type="entry name" value="RNA-DIRECTED DNA POLYMERASE"/>
    <property type="match status" value="1"/>
</dbReference>
<sequence>MEYLSRCLGNVAGDKQFKYHPRCKKLNITHMMFPDDLLMFARADIPSVTALFGAFTKFSLASGLLANFHKSEVCTTGIPGSLSDQIVEQIGIPKGSFPFKYLGVPLTARKLKFADCKPLIEKIVVRVRRWAAKFLSYTGRLQLIKSVLFGSELGSKKAPVPWEQMCFPKSCGGWNLTNLVIWNKAAVVKHLWALSMKQDRLWVKWIHVYYVKNQNFWNMPVPNGLTWSLRKIWHSRDMVMQAGNFDQFTYAGKFKINKMYKYLHDIGGHVAWKRIICNSKATPKAAFIATDESLDHLLFDCSFSKEVWGGVLQHMGASRSVMQWELEVQWCSVKSRSTKEADIRRSIAFAETVYALWLQRNAKIFKNKIEPIDCIVRRILFIVSCRCEHGNKEVWKKIWHANVSEKVKNLIWIAISNGLPTMGNLARRGMEVNPVCPRCGQANESVYHMVLQCSESRLLWRISPARIDPGSSHYLTFFEWCKTILGQCKLEGVWEMVMMVVGQVWNLRNLWVFEKKRVDPMLACNKMISLLGEYEAVKERVECADPPGCVAHSWSSPTTGLYKLNPMRQQLLTLQVWVWL</sequence>
<dbReference type="OrthoDB" id="1435780at2759"/>
<dbReference type="KEGG" id="soe:110798230"/>
<evidence type="ECO:0000313" key="3">
    <source>
        <dbReference type="RefSeq" id="XP_021859098.1"/>
    </source>
</evidence>
<gene>
    <name evidence="3" type="primary">LOC110798230</name>
</gene>
<evidence type="ECO:0000313" key="2">
    <source>
        <dbReference type="Proteomes" id="UP000813463"/>
    </source>
</evidence>
<dbReference type="GeneID" id="110798230"/>
<proteinExistence type="predicted"/>
<feature type="domain" description="Reverse transcriptase zinc-binding" evidence="1">
    <location>
        <begin position="391"/>
        <end position="460"/>
    </location>
</feature>
<dbReference type="PANTHER" id="PTHR33116">
    <property type="entry name" value="REVERSE TRANSCRIPTASE ZINC-BINDING DOMAIN-CONTAINING PROTEIN-RELATED-RELATED"/>
    <property type="match status" value="1"/>
</dbReference>
<dbReference type="Proteomes" id="UP000813463">
    <property type="component" value="Chromosome 5"/>
</dbReference>
<dbReference type="RefSeq" id="XP_021859098.1">
    <property type="nucleotide sequence ID" value="XM_022003406.1"/>
</dbReference>
<protein>
    <recommendedName>
        <fullName evidence="1">Reverse transcriptase zinc-binding domain-containing protein</fullName>
    </recommendedName>
</protein>
<evidence type="ECO:0000259" key="1">
    <source>
        <dbReference type="Pfam" id="PF13966"/>
    </source>
</evidence>
<dbReference type="AlphaFoldDB" id="A0A9R0J229"/>
<accession>A0A9R0J229</accession>
<reference evidence="3" key="2">
    <citation type="submission" date="2025-08" db="UniProtKB">
        <authorList>
            <consortium name="RefSeq"/>
        </authorList>
    </citation>
    <scope>IDENTIFICATION</scope>
    <source>
        <tissue evidence="3">Leaf</tissue>
    </source>
</reference>
<keyword evidence="2" id="KW-1185">Reference proteome</keyword>
<name>A0A9R0J229_SPIOL</name>
<dbReference type="InterPro" id="IPR026960">
    <property type="entry name" value="RVT-Znf"/>
</dbReference>
<reference evidence="2" key="1">
    <citation type="journal article" date="2021" name="Nat. Commun.">
        <title>Genomic analyses provide insights into spinach domestication and the genetic basis of agronomic traits.</title>
        <authorList>
            <person name="Cai X."/>
            <person name="Sun X."/>
            <person name="Xu C."/>
            <person name="Sun H."/>
            <person name="Wang X."/>
            <person name="Ge C."/>
            <person name="Zhang Z."/>
            <person name="Wang Q."/>
            <person name="Fei Z."/>
            <person name="Jiao C."/>
            <person name="Wang Q."/>
        </authorList>
    </citation>
    <scope>NUCLEOTIDE SEQUENCE [LARGE SCALE GENOMIC DNA]</scope>
    <source>
        <strain evidence="2">cv. Varoflay</strain>
    </source>
</reference>